<proteinExistence type="predicted"/>
<evidence type="ECO:0000313" key="2">
    <source>
        <dbReference type="Proteomes" id="UP001302602"/>
    </source>
</evidence>
<dbReference type="EMBL" id="MU853224">
    <property type="protein sequence ID" value="KAK4126888.1"/>
    <property type="molecule type" value="Genomic_DNA"/>
</dbReference>
<dbReference type="Proteomes" id="UP001302602">
    <property type="component" value="Unassembled WGS sequence"/>
</dbReference>
<comment type="caution">
    <text evidence="1">The sequence shown here is derived from an EMBL/GenBank/DDBJ whole genome shotgun (WGS) entry which is preliminary data.</text>
</comment>
<dbReference type="AlphaFoldDB" id="A0AAN6U5K9"/>
<protein>
    <submittedName>
        <fullName evidence="1">Uncharacterized protein</fullName>
    </submittedName>
</protein>
<reference evidence="1" key="1">
    <citation type="journal article" date="2023" name="Mol. Phylogenet. Evol.">
        <title>Genome-scale phylogeny and comparative genomics of the fungal order Sordariales.</title>
        <authorList>
            <person name="Hensen N."/>
            <person name="Bonometti L."/>
            <person name="Westerberg I."/>
            <person name="Brannstrom I.O."/>
            <person name="Guillou S."/>
            <person name="Cros-Aarteil S."/>
            <person name="Calhoun S."/>
            <person name="Haridas S."/>
            <person name="Kuo A."/>
            <person name="Mondo S."/>
            <person name="Pangilinan J."/>
            <person name="Riley R."/>
            <person name="LaButti K."/>
            <person name="Andreopoulos B."/>
            <person name="Lipzen A."/>
            <person name="Chen C."/>
            <person name="Yan M."/>
            <person name="Daum C."/>
            <person name="Ng V."/>
            <person name="Clum A."/>
            <person name="Steindorff A."/>
            <person name="Ohm R.A."/>
            <person name="Martin F."/>
            <person name="Silar P."/>
            <person name="Natvig D.O."/>
            <person name="Lalanne C."/>
            <person name="Gautier V."/>
            <person name="Ament-Velasquez S.L."/>
            <person name="Kruys A."/>
            <person name="Hutchinson M.I."/>
            <person name="Powell A.J."/>
            <person name="Barry K."/>
            <person name="Miller A.N."/>
            <person name="Grigoriev I.V."/>
            <person name="Debuchy R."/>
            <person name="Gladieux P."/>
            <person name="Hiltunen Thoren M."/>
            <person name="Johannesson H."/>
        </authorList>
    </citation>
    <scope>NUCLEOTIDE SEQUENCE</scope>
    <source>
        <strain evidence="1">CBS 731.68</strain>
    </source>
</reference>
<accession>A0AAN6U5K9</accession>
<dbReference type="RefSeq" id="XP_062650659.1">
    <property type="nucleotide sequence ID" value="XM_062786114.1"/>
</dbReference>
<organism evidence="1 2">
    <name type="scientific">Parathielavia appendiculata</name>
    <dbReference type="NCBI Taxonomy" id="2587402"/>
    <lineage>
        <taxon>Eukaryota</taxon>
        <taxon>Fungi</taxon>
        <taxon>Dikarya</taxon>
        <taxon>Ascomycota</taxon>
        <taxon>Pezizomycotina</taxon>
        <taxon>Sordariomycetes</taxon>
        <taxon>Sordariomycetidae</taxon>
        <taxon>Sordariales</taxon>
        <taxon>Chaetomiaceae</taxon>
        <taxon>Parathielavia</taxon>
    </lineage>
</organism>
<keyword evidence="2" id="KW-1185">Reference proteome</keyword>
<evidence type="ECO:0000313" key="1">
    <source>
        <dbReference type="EMBL" id="KAK4126888.1"/>
    </source>
</evidence>
<dbReference type="GeneID" id="87822880"/>
<gene>
    <name evidence="1" type="ORF">N657DRAFT_179796</name>
</gene>
<reference evidence="1" key="2">
    <citation type="submission" date="2023-05" db="EMBL/GenBank/DDBJ databases">
        <authorList>
            <consortium name="Lawrence Berkeley National Laboratory"/>
            <person name="Steindorff A."/>
            <person name="Hensen N."/>
            <person name="Bonometti L."/>
            <person name="Westerberg I."/>
            <person name="Brannstrom I.O."/>
            <person name="Guillou S."/>
            <person name="Cros-Aarteil S."/>
            <person name="Calhoun S."/>
            <person name="Haridas S."/>
            <person name="Kuo A."/>
            <person name="Mondo S."/>
            <person name="Pangilinan J."/>
            <person name="Riley R."/>
            <person name="Labutti K."/>
            <person name="Andreopoulos B."/>
            <person name="Lipzen A."/>
            <person name="Chen C."/>
            <person name="Yanf M."/>
            <person name="Daum C."/>
            <person name="Ng V."/>
            <person name="Clum A."/>
            <person name="Ohm R."/>
            <person name="Martin F."/>
            <person name="Silar P."/>
            <person name="Natvig D."/>
            <person name="Lalanne C."/>
            <person name="Gautier V."/>
            <person name="Ament-Velasquez S.L."/>
            <person name="Kruys A."/>
            <person name="Hutchinson M.I."/>
            <person name="Powell A.J."/>
            <person name="Barry K."/>
            <person name="Miller A.N."/>
            <person name="Grigoriev I.V."/>
            <person name="Debuchy R."/>
            <person name="Gladieux P."/>
            <person name="Thoren M.H."/>
            <person name="Johannesson H."/>
        </authorList>
    </citation>
    <scope>NUCLEOTIDE SEQUENCE</scope>
    <source>
        <strain evidence="1">CBS 731.68</strain>
    </source>
</reference>
<name>A0AAN6U5K9_9PEZI</name>
<sequence length="163" mass="18260">MEGRQPSFRCEFWTKASPRDAVPEVETPFCQDTKTAIARFAGFGVAALPLTEDSFANVVRGSSDFGILLHKQALCSCNVLCPRACRHDTKNKQTWVDGSCGRYDRLEQPSCCMTTVGRGWRVWPCLTWILHERSSRTRMGTCNCRSPASVIAKRLQRLGCDPV</sequence>